<comment type="caution">
    <text evidence="8">The sequence shown here is derived from an EMBL/GenBank/DDBJ whole genome shotgun (WGS) entry which is preliminary data.</text>
</comment>
<dbReference type="Gene3D" id="3.40.190.10">
    <property type="entry name" value="Periplasmic binding protein-like II"/>
    <property type="match status" value="2"/>
</dbReference>
<feature type="domain" description="Solute-binding protein family 3/N-terminal" evidence="6">
    <location>
        <begin position="34"/>
        <end position="259"/>
    </location>
</feature>
<dbReference type="SMART" id="SM00062">
    <property type="entry name" value="PBPb"/>
    <property type="match status" value="1"/>
</dbReference>
<sequence>MKKLTLVVLLFLTVLTACGDKDEAARENGEDNETLVVGTTHASPPNAFVDDETEKVNGVMIDIIKEIAERNDYQLKFEPMPFSSLIPSLDSSRVDVISAGMGITDERAKTVSFTQPVYGFSEALVVPAGNKDNIKSLKDLKNQSVGVSAGTFYHDYLEESNVSLDVKAYDTTSEMLLDLTKGRIKGAINDTPIVHYLNENNSKYDVETVKEYEPNFKVEIGVIVNQENEKLLNEIDKTIGKMKEDGTLESIHEEWGTTWFKE</sequence>
<dbReference type="SMART" id="SM00079">
    <property type="entry name" value="PBPe"/>
    <property type="match status" value="1"/>
</dbReference>
<name>A0A5S3QIR1_9BACI</name>
<dbReference type="Pfam" id="PF00497">
    <property type="entry name" value="SBP_bac_3"/>
    <property type="match status" value="1"/>
</dbReference>
<dbReference type="GO" id="GO:0016020">
    <property type="term" value="C:membrane"/>
    <property type="evidence" value="ECO:0007669"/>
    <property type="project" value="InterPro"/>
</dbReference>
<dbReference type="AlphaFoldDB" id="A0A5S3QIR1"/>
<organism evidence="8 9">
    <name type="scientific">Lentibacillus cibarius</name>
    <dbReference type="NCBI Taxonomy" id="2583219"/>
    <lineage>
        <taxon>Bacteria</taxon>
        <taxon>Bacillati</taxon>
        <taxon>Bacillota</taxon>
        <taxon>Bacilli</taxon>
        <taxon>Bacillales</taxon>
        <taxon>Bacillaceae</taxon>
        <taxon>Lentibacillus</taxon>
    </lineage>
</organism>
<protein>
    <submittedName>
        <fullName evidence="8">Amino acid ABC transporter substrate-binding protein</fullName>
    </submittedName>
</protein>
<dbReference type="PANTHER" id="PTHR35936:SF17">
    <property type="entry name" value="ARGININE-BINDING EXTRACELLULAR PROTEIN ARTP"/>
    <property type="match status" value="1"/>
</dbReference>
<gene>
    <name evidence="8" type="ORF">FFL34_06580</name>
</gene>
<feature type="region of interest" description="Disordered" evidence="4">
    <location>
        <begin position="23"/>
        <end position="44"/>
    </location>
</feature>
<evidence type="ECO:0000256" key="3">
    <source>
        <dbReference type="ARBA" id="ARBA00023288"/>
    </source>
</evidence>
<evidence type="ECO:0000256" key="1">
    <source>
        <dbReference type="ARBA" id="ARBA00022729"/>
    </source>
</evidence>
<evidence type="ECO:0000259" key="6">
    <source>
        <dbReference type="SMART" id="SM00062"/>
    </source>
</evidence>
<feature type="chain" id="PRO_5039488178" evidence="5">
    <location>
        <begin position="20"/>
        <end position="262"/>
    </location>
</feature>
<dbReference type="OrthoDB" id="115856at2"/>
<reference evidence="8 9" key="1">
    <citation type="submission" date="2019-05" db="EMBL/GenBank/DDBJ databases">
        <title>Genomic analysis of Lentibacillus sp. NKC220-2.</title>
        <authorList>
            <person name="Oh Y.J."/>
        </authorList>
    </citation>
    <scope>NUCLEOTIDE SEQUENCE [LARGE SCALE GENOMIC DNA]</scope>
    <source>
        <strain evidence="8 9">NKC220-2</strain>
    </source>
</reference>
<keyword evidence="1 5" id="KW-0732">Signal</keyword>
<accession>A0A5S3QIR1</accession>
<feature type="domain" description="Ionotropic glutamate receptor C-terminal" evidence="7">
    <location>
        <begin position="34"/>
        <end position="261"/>
    </location>
</feature>
<dbReference type="InterPro" id="IPR001320">
    <property type="entry name" value="Iontro_rcpt_C"/>
</dbReference>
<dbReference type="PROSITE" id="PS51257">
    <property type="entry name" value="PROKAR_LIPOPROTEIN"/>
    <property type="match status" value="1"/>
</dbReference>
<dbReference type="EMBL" id="VCIA01000001">
    <property type="protein sequence ID" value="TMN21812.1"/>
    <property type="molecule type" value="Genomic_DNA"/>
</dbReference>
<dbReference type="CDD" id="cd13530">
    <property type="entry name" value="PBP2_peptides_like"/>
    <property type="match status" value="1"/>
</dbReference>
<evidence type="ECO:0000313" key="9">
    <source>
        <dbReference type="Proteomes" id="UP000306980"/>
    </source>
</evidence>
<evidence type="ECO:0000313" key="8">
    <source>
        <dbReference type="EMBL" id="TMN21812.1"/>
    </source>
</evidence>
<evidence type="ECO:0000259" key="7">
    <source>
        <dbReference type="SMART" id="SM00079"/>
    </source>
</evidence>
<evidence type="ECO:0000256" key="4">
    <source>
        <dbReference type="SAM" id="MobiDB-lite"/>
    </source>
</evidence>
<keyword evidence="2" id="KW-0564">Palmitate</keyword>
<evidence type="ECO:0000256" key="2">
    <source>
        <dbReference type="ARBA" id="ARBA00023139"/>
    </source>
</evidence>
<dbReference type="SUPFAM" id="SSF53850">
    <property type="entry name" value="Periplasmic binding protein-like II"/>
    <property type="match status" value="1"/>
</dbReference>
<dbReference type="Proteomes" id="UP000306980">
    <property type="component" value="Unassembled WGS sequence"/>
</dbReference>
<dbReference type="InterPro" id="IPR001638">
    <property type="entry name" value="Solute-binding_3/MltF_N"/>
</dbReference>
<keyword evidence="3" id="KW-0449">Lipoprotein</keyword>
<dbReference type="GO" id="GO:0015276">
    <property type="term" value="F:ligand-gated monoatomic ion channel activity"/>
    <property type="evidence" value="ECO:0007669"/>
    <property type="project" value="InterPro"/>
</dbReference>
<dbReference type="PANTHER" id="PTHR35936">
    <property type="entry name" value="MEMBRANE-BOUND LYTIC MUREIN TRANSGLYCOSYLASE F"/>
    <property type="match status" value="1"/>
</dbReference>
<evidence type="ECO:0000256" key="5">
    <source>
        <dbReference type="SAM" id="SignalP"/>
    </source>
</evidence>
<feature type="signal peptide" evidence="5">
    <location>
        <begin position="1"/>
        <end position="19"/>
    </location>
</feature>
<proteinExistence type="predicted"/>
<dbReference type="RefSeq" id="WP_138602590.1">
    <property type="nucleotide sequence ID" value="NZ_VCIA01000001.1"/>
</dbReference>